<dbReference type="AlphaFoldDB" id="V6M9M2"/>
<keyword evidence="1" id="KW-0812">Transmembrane</keyword>
<accession>V6M9M2</accession>
<gene>
    <name evidence="2" type="ORF">T458_12520</name>
</gene>
<protein>
    <submittedName>
        <fullName evidence="2">Uncharacterized protein</fullName>
    </submittedName>
</protein>
<dbReference type="OrthoDB" id="2468737at2"/>
<proteinExistence type="predicted"/>
<keyword evidence="1" id="KW-1133">Transmembrane helix</keyword>
<keyword evidence="3" id="KW-1185">Reference proteome</keyword>
<dbReference type="EMBL" id="AYJU01000016">
    <property type="protein sequence ID" value="EST54560.1"/>
    <property type="molecule type" value="Genomic_DNA"/>
</dbReference>
<sequence length="102" mass="11647">MLGKFLLTYLLSFAFIFSGKVFVFMLGDQHALGNSPSYYVTLAAYYICGMLMVMLTLRFIFRQRQTKSSMELVLELGIYVVLIIFAYTSASLFISKYVAHLV</sequence>
<dbReference type="Proteomes" id="UP000017973">
    <property type="component" value="Unassembled WGS sequence"/>
</dbReference>
<feature type="transmembrane region" description="Helical" evidence="1">
    <location>
        <begin position="38"/>
        <end position="60"/>
    </location>
</feature>
<feature type="transmembrane region" description="Helical" evidence="1">
    <location>
        <begin position="7"/>
        <end position="26"/>
    </location>
</feature>
<dbReference type="RefSeq" id="WP_023556433.1">
    <property type="nucleotide sequence ID" value="NZ_KI629782.1"/>
</dbReference>
<feature type="transmembrane region" description="Helical" evidence="1">
    <location>
        <begin position="72"/>
        <end position="94"/>
    </location>
</feature>
<comment type="caution">
    <text evidence="2">The sequence shown here is derived from an EMBL/GenBank/DDBJ whole genome shotgun (WGS) entry which is preliminary data.</text>
</comment>
<keyword evidence="1" id="KW-0472">Membrane</keyword>
<dbReference type="HOGENOM" id="CLU_2272035_0_0_9"/>
<reference evidence="2 3" key="1">
    <citation type="journal article" date="2014" name="Genome Announc.">
        <title>Draft Genome Sequence of Brevibacillus panacihumi Strain W25, a Halotolerant Hydrocarbon-Degrading Bacterium.</title>
        <authorList>
            <person name="Wang X."/>
            <person name="Jin D."/>
            <person name="Zhou L."/>
            <person name="Wu L."/>
            <person name="An W."/>
            <person name="Chen Y."/>
            <person name="Zhao L."/>
        </authorList>
    </citation>
    <scope>NUCLEOTIDE SEQUENCE [LARGE SCALE GENOMIC DNA]</scope>
    <source>
        <strain evidence="2 3">W25</strain>
    </source>
</reference>
<evidence type="ECO:0000313" key="2">
    <source>
        <dbReference type="EMBL" id="EST54560.1"/>
    </source>
</evidence>
<evidence type="ECO:0000256" key="1">
    <source>
        <dbReference type="SAM" id="Phobius"/>
    </source>
</evidence>
<organism evidence="2 3">
    <name type="scientific">Brevibacillus panacihumi W25</name>
    <dbReference type="NCBI Taxonomy" id="1408254"/>
    <lineage>
        <taxon>Bacteria</taxon>
        <taxon>Bacillati</taxon>
        <taxon>Bacillota</taxon>
        <taxon>Bacilli</taxon>
        <taxon>Bacillales</taxon>
        <taxon>Paenibacillaceae</taxon>
        <taxon>Brevibacillus</taxon>
    </lineage>
</organism>
<name>V6M9M2_9BACL</name>
<evidence type="ECO:0000313" key="3">
    <source>
        <dbReference type="Proteomes" id="UP000017973"/>
    </source>
</evidence>